<sequence>MIHSPLAESPSRSALYVARIRTQWGAFAVDAHSHGKGTWLLNRTCTVGPWTPIGRALLPCWREPFESISQGPTPLWPCLLQAQAKRPWLAGRSNTNTVATRCGILILFRSLTTAKAARCSEDVRILRCPGDVYLTSSKREKMPSSWFFSSTL</sequence>
<accession>A0A084WFJ5</accession>
<dbReference type="EMBL" id="ATLV01023365">
    <property type="status" value="NOT_ANNOTATED_CDS"/>
    <property type="molecule type" value="Genomic_DNA"/>
</dbReference>
<dbReference type="VEuPathDB" id="VectorBase:ASIC016994"/>
<gene>
    <name evidence="1" type="ORF">ZHAS_00016994</name>
</gene>
<reference evidence="2" key="2">
    <citation type="submission" date="2020-05" db="UniProtKB">
        <authorList>
            <consortium name="EnsemblMetazoa"/>
        </authorList>
    </citation>
    <scope>IDENTIFICATION</scope>
</reference>
<organism evidence="1">
    <name type="scientific">Anopheles sinensis</name>
    <name type="common">Mosquito</name>
    <dbReference type="NCBI Taxonomy" id="74873"/>
    <lineage>
        <taxon>Eukaryota</taxon>
        <taxon>Metazoa</taxon>
        <taxon>Ecdysozoa</taxon>
        <taxon>Arthropoda</taxon>
        <taxon>Hexapoda</taxon>
        <taxon>Insecta</taxon>
        <taxon>Pterygota</taxon>
        <taxon>Neoptera</taxon>
        <taxon>Endopterygota</taxon>
        <taxon>Diptera</taxon>
        <taxon>Nematocera</taxon>
        <taxon>Culicoidea</taxon>
        <taxon>Culicidae</taxon>
        <taxon>Anophelinae</taxon>
        <taxon>Anopheles</taxon>
    </lineage>
</organism>
<dbReference type="EnsemblMetazoa" id="ASIC016994-RA">
    <property type="protein sequence ID" value="ASIC016994-PA"/>
    <property type="gene ID" value="ASIC016994"/>
</dbReference>
<dbReference type="EMBL" id="KE525342">
    <property type="protein sequence ID" value="KFB48989.1"/>
    <property type="molecule type" value="Genomic_DNA"/>
</dbReference>
<evidence type="ECO:0000313" key="2">
    <source>
        <dbReference type="EnsemblMetazoa" id="ASIC016994-PA"/>
    </source>
</evidence>
<reference evidence="1 3" key="1">
    <citation type="journal article" date="2014" name="BMC Genomics">
        <title>Genome sequence of Anopheles sinensis provides insight into genetics basis of mosquito competence for malaria parasites.</title>
        <authorList>
            <person name="Zhou D."/>
            <person name="Zhang D."/>
            <person name="Ding G."/>
            <person name="Shi L."/>
            <person name="Hou Q."/>
            <person name="Ye Y."/>
            <person name="Xu Y."/>
            <person name="Zhou H."/>
            <person name="Xiong C."/>
            <person name="Li S."/>
            <person name="Yu J."/>
            <person name="Hong S."/>
            <person name="Yu X."/>
            <person name="Zou P."/>
            <person name="Chen C."/>
            <person name="Chang X."/>
            <person name="Wang W."/>
            <person name="Lv Y."/>
            <person name="Sun Y."/>
            <person name="Ma L."/>
            <person name="Shen B."/>
            <person name="Zhu C."/>
        </authorList>
    </citation>
    <scope>NUCLEOTIDE SEQUENCE [LARGE SCALE GENOMIC DNA]</scope>
</reference>
<name>A0A084WFJ5_ANOSI</name>
<proteinExistence type="predicted"/>
<protein>
    <submittedName>
        <fullName evidence="1 2">Uncharacterized protein</fullName>
    </submittedName>
</protein>
<evidence type="ECO:0000313" key="3">
    <source>
        <dbReference type="Proteomes" id="UP000030765"/>
    </source>
</evidence>
<dbReference type="AlphaFoldDB" id="A0A084WFJ5"/>
<evidence type="ECO:0000313" key="1">
    <source>
        <dbReference type="EMBL" id="KFB48989.1"/>
    </source>
</evidence>
<dbReference type="Proteomes" id="UP000030765">
    <property type="component" value="Unassembled WGS sequence"/>
</dbReference>
<keyword evidence="3" id="KW-1185">Reference proteome</keyword>